<keyword evidence="1" id="KW-1133">Transmembrane helix</keyword>
<keyword evidence="1" id="KW-0812">Transmembrane</keyword>
<dbReference type="EMBL" id="BAABJE010000017">
    <property type="protein sequence ID" value="GAA4802815.1"/>
    <property type="molecule type" value="Genomic_DNA"/>
</dbReference>
<dbReference type="Proteomes" id="UP001499959">
    <property type="component" value="Unassembled WGS sequence"/>
</dbReference>
<reference evidence="3" key="1">
    <citation type="journal article" date="2019" name="Int. J. Syst. Evol. Microbiol.">
        <title>The Global Catalogue of Microorganisms (GCM) 10K type strain sequencing project: providing services to taxonomists for standard genome sequencing and annotation.</title>
        <authorList>
            <consortium name="The Broad Institute Genomics Platform"/>
            <consortium name="The Broad Institute Genome Sequencing Center for Infectious Disease"/>
            <person name="Wu L."/>
            <person name="Ma J."/>
        </authorList>
    </citation>
    <scope>NUCLEOTIDE SEQUENCE [LARGE SCALE GENOMIC DNA]</scope>
    <source>
        <strain evidence="3">JCM 18204</strain>
    </source>
</reference>
<evidence type="ECO:0000313" key="2">
    <source>
        <dbReference type="EMBL" id="GAA4802815.1"/>
    </source>
</evidence>
<comment type="caution">
    <text evidence="2">The sequence shown here is derived from an EMBL/GenBank/DDBJ whole genome shotgun (WGS) entry which is preliminary data.</text>
</comment>
<feature type="transmembrane region" description="Helical" evidence="1">
    <location>
        <begin position="81"/>
        <end position="100"/>
    </location>
</feature>
<keyword evidence="1" id="KW-0472">Membrane</keyword>
<proteinExistence type="predicted"/>
<evidence type="ECO:0008006" key="4">
    <source>
        <dbReference type="Google" id="ProtNLM"/>
    </source>
</evidence>
<keyword evidence="3" id="KW-1185">Reference proteome</keyword>
<accession>A0ABP9C4B7</accession>
<dbReference type="RefSeq" id="WP_345304351.1">
    <property type="nucleotide sequence ID" value="NZ_BAABJE010000017.1"/>
</dbReference>
<sequence>MPPPPLPRKKPFVLFLVIGFALLALLSQSLQILKAISAFSEQGATALIGTILIGGLVIAFSGAMLNTLSGNRMRNPALLKVYLWCMLLIFPVTNIAKSFGLYHQSHPTPPELLLLAAAAEIARYLIPIILLVWTANSRSLRDYFATAR</sequence>
<evidence type="ECO:0000256" key="1">
    <source>
        <dbReference type="SAM" id="Phobius"/>
    </source>
</evidence>
<feature type="transmembrane region" description="Helical" evidence="1">
    <location>
        <begin position="45"/>
        <end position="69"/>
    </location>
</feature>
<feature type="transmembrane region" description="Helical" evidence="1">
    <location>
        <begin position="112"/>
        <end position="133"/>
    </location>
</feature>
<organism evidence="2 3">
    <name type="scientific">Lysobacter hankyongensis</name>
    <dbReference type="NCBI Taxonomy" id="1176535"/>
    <lineage>
        <taxon>Bacteria</taxon>
        <taxon>Pseudomonadati</taxon>
        <taxon>Pseudomonadota</taxon>
        <taxon>Gammaproteobacteria</taxon>
        <taxon>Lysobacterales</taxon>
        <taxon>Lysobacteraceae</taxon>
        <taxon>Lysobacter</taxon>
    </lineage>
</organism>
<name>A0ABP9C4B7_9GAMM</name>
<evidence type="ECO:0000313" key="3">
    <source>
        <dbReference type="Proteomes" id="UP001499959"/>
    </source>
</evidence>
<protein>
    <recommendedName>
        <fullName evidence="4">DUF2798 domain-containing protein</fullName>
    </recommendedName>
</protein>
<gene>
    <name evidence="2" type="ORF">GCM10023307_31980</name>
</gene>